<dbReference type="Proteomes" id="UP000030380">
    <property type="component" value="Unassembled WGS sequence"/>
</dbReference>
<dbReference type="AlphaFoldDB" id="A0A0A3ANR6"/>
<protein>
    <submittedName>
        <fullName evidence="1">Uncharacterized protein</fullName>
    </submittedName>
</protein>
<dbReference type="STRING" id="505317.OA57_11665"/>
<sequence length="219" mass="23508">MINKSYLTAVKTYQTFAELIGQVYAPVALDKITVGGLPKGLSANTKLPVISNIEGYNLERLSVDLNKPGQVFGEIVSGISGRVEGGYDATVNGSLPASIAETFSGGRYAVIKLDENLKAYRTWSPGQSREFGAFWAVDKPLGSLQSRIDSALRPEWGNIAGTSFYSQSSRYTEIIIPKGTEINIGEVGSQGGAWIGGKSQLLINGGARKEWKIGEESLK</sequence>
<evidence type="ECO:0000313" key="2">
    <source>
        <dbReference type="Proteomes" id="UP000030380"/>
    </source>
</evidence>
<reference evidence="1 2" key="1">
    <citation type="submission" date="2014-11" db="EMBL/GenBank/DDBJ databases">
        <title>Draft genome sequence of Chelonobacter oris 1662T, associated with respiratory disease in Hermann's Tortoises.</title>
        <authorList>
            <person name="Kudirkiene E."/>
            <person name="Hansen M.J."/>
            <person name="Bojesen A.M."/>
        </authorList>
    </citation>
    <scope>NUCLEOTIDE SEQUENCE [LARGE SCALE GENOMIC DNA]</scope>
    <source>
        <strain evidence="1 2">1662</strain>
    </source>
</reference>
<proteinExistence type="predicted"/>
<comment type="caution">
    <text evidence="1">The sequence shown here is derived from an EMBL/GenBank/DDBJ whole genome shotgun (WGS) entry which is preliminary data.</text>
</comment>
<dbReference type="RefSeq" id="WP_034618083.1">
    <property type="nucleotide sequence ID" value="NZ_JSUM01000022.1"/>
</dbReference>
<keyword evidence="2" id="KW-1185">Reference proteome</keyword>
<dbReference type="OrthoDB" id="2664633at2"/>
<accession>A0A0A3ANR6</accession>
<evidence type="ECO:0000313" key="1">
    <source>
        <dbReference type="EMBL" id="KGQ69427.1"/>
    </source>
</evidence>
<name>A0A0A3ANR6_9PAST</name>
<organism evidence="1 2">
    <name type="scientific">Chelonobacter oris</name>
    <dbReference type="NCBI Taxonomy" id="505317"/>
    <lineage>
        <taxon>Bacteria</taxon>
        <taxon>Pseudomonadati</taxon>
        <taxon>Pseudomonadota</taxon>
        <taxon>Gammaproteobacteria</taxon>
        <taxon>Pasteurellales</taxon>
        <taxon>Pasteurellaceae</taxon>
        <taxon>Chelonobacter</taxon>
    </lineage>
</organism>
<gene>
    <name evidence="1" type="ORF">OA57_11665</name>
</gene>
<dbReference type="EMBL" id="JSUM01000022">
    <property type="protein sequence ID" value="KGQ69427.1"/>
    <property type="molecule type" value="Genomic_DNA"/>
</dbReference>